<dbReference type="InterPro" id="IPR041535">
    <property type="entry name" value="VbhA"/>
</dbReference>
<dbReference type="RefSeq" id="WP_117949373.1">
    <property type="nucleotide sequence ID" value="NZ_JBBMEZ010000002.1"/>
</dbReference>
<proteinExistence type="predicted"/>
<dbReference type="Proteomes" id="UP001490816">
    <property type="component" value="Unassembled WGS sequence"/>
</dbReference>
<dbReference type="InterPro" id="IPR043038">
    <property type="entry name" value="VbhA_sf"/>
</dbReference>
<accession>A0ABV1F6D2</accession>
<organism evidence="2 3">
    <name type="scientific">Ruminococcoides intestinale</name>
    <dbReference type="NCBI Taxonomy" id="3133162"/>
    <lineage>
        <taxon>Bacteria</taxon>
        <taxon>Bacillati</taxon>
        <taxon>Bacillota</taxon>
        <taxon>Clostridia</taxon>
        <taxon>Eubacteriales</taxon>
        <taxon>Oscillospiraceae</taxon>
        <taxon>Ruminococcoides</taxon>
    </lineage>
</organism>
<dbReference type="CDD" id="cd11586">
    <property type="entry name" value="VbhA_like"/>
    <property type="match status" value="1"/>
</dbReference>
<protein>
    <submittedName>
        <fullName evidence="2">Antitoxin VbhA family protein</fullName>
    </submittedName>
</protein>
<evidence type="ECO:0000313" key="3">
    <source>
        <dbReference type="Proteomes" id="UP001490816"/>
    </source>
</evidence>
<feature type="domain" description="Antitoxin VbhA" evidence="1">
    <location>
        <begin position="9"/>
        <end position="53"/>
    </location>
</feature>
<name>A0ABV1F6D2_9FIRM</name>
<keyword evidence="3" id="KW-1185">Reference proteome</keyword>
<dbReference type="Pfam" id="PF18495">
    <property type="entry name" value="VbhA"/>
    <property type="match status" value="1"/>
</dbReference>
<sequence length="59" mass="6548">MQSVDLKKRRRAVKIANAVNSIEGVPVSKEVKLIQARFAKGELTSEQMKAEVISFCNSI</sequence>
<dbReference type="EMBL" id="JBBMEZ010000002">
    <property type="protein sequence ID" value="MEQ2468945.1"/>
    <property type="molecule type" value="Genomic_DNA"/>
</dbReference>
<gene>
    <name evidence="2" type="ORF">WMO39_01175</name>
</gene>
<evidence type="ECO:0000259" key="1">
    <source>
        <dbReference type="Pfam" id="PF18495"/>
    </source>
</evidence>
<dbReference type="InterPro" id="IPR033788">
    <property type="entry name" value="VbhA-like"/>
</dbReference>
<dbReference type="Gene3D" id="1.10.8.1050">
    <property type="entry name" value="Antitoxin VbhA-like"/>
    <property type="match status" value="1"/>
</dbReference>
<reference evidence="2 3" key="1">
    <citation type="submission" date="2024-03" db="EMBL/GenBank/DDBJ databases">
        <title>Human intestinal bacterial collection.</title>
        <authorList>
            <person name="Pauvert C."/>
            <person name="Hitch T.C.A."/>
            <person name="Clavel T."/>
        </authorList>
    </citation>
    <scope>NUCLEOTIDE SEQUENCE [LARGE SCALE GENOMIC DNA]</scope>
    <source>
        <strain evidence="2 3">CLA-JM-H38</strain>
    </source>
</reference>
<comment type="caution">
    <text evidence="2">The sequence shown here is derived from an EMBL/GenBank/DDBJ whole genome shotgun (WGS) entry which is preliminary data.</text>
</comment>
<evidence type="ECO:0000313" key="2">
    <source>
        <dbReference type="EMBL" id="MEQ2468945.1"/>
    </source>
</evidence>